<dbReference type="AlphaFoldDB" id="A0A830EEQ6"/>
<protein>
    <submittedName>
        <fullName evidence="1">Uncharacterized protein</fullName>
    </submittedName>
</protein>
<dbReference type="EMBL" id="BMOC01000032">
    <property type="protein sequence ID" value="GGJ17151.1"/>
    <property type="molecule type" value="Genomic_DNA"/>
</dbReference>
<proteinExistence type="predicted"/>
<keyword evidence="2" id="KW-1185">Reference proteome</keyword>
<reference evidence="1" key="2">
    <citation type="submission" date="2020-09" db="EMBL/GenBank/DDBJ databases">
        <authorList>
            <person name="Sun Q."/>
            <person name="Ohkuma M."/>
        </authorList>
    </citation>
    <scope>NUCLEOTIDE SEQUENCE</scope>
    <source>
        <strain evidence="1">JCM 14359</strain>
    </source>
</reference>
<dbReference type="RefSeq" id="WP_188788676.1">
    <property type="nucleotide sequence ID" value="NZ_BMOC01000032.1"/>
</dbReference>
<reference evidence="1" key="1">
    <citation type="journal article" date="2014" name="Int. J. Syst. Evol. Microbiol.">
        <title>Complete genome sequence of Corynebacterium casei LMG S-19264T (=DSM 44701T), isolated from a smear-ripened cheese.</title>
        <authorList>
            <consortium name="US DOE Joint Genome Institute (JGI-PGF)"/>
            <person name="Walter F."/>
            <person name="Albersmeier A."/>
            <person name="Kalinowski J."/>
            <person name="Ruckert C."/>
        </authorList>
    </citation>
    <scope>NUCLEOTIDE SEQUENCE</scope>
    <source>
        <strain evidence="1">JCM 14359</strain>
    </source>
</reference>
<comment type="caution">
    <text evidence="1">The sequence shown here is derived from an EMBL/GenBank/DDBJ whole genome shotgun (WGS) entry which is preliminary data.</text>
</comment>
<name>A0A830EEQ6_9EURY</name>
<dbReference type="OrthoDB" id="275201at2157"/>
<organism evidence="1 2">
    <name type="scientific">Halobellus salinus</name>
    <dbReference type="NCBI Taxonomy" id="931585"/>
    <lineage>
        <taxon>Archaea</taxon>
        <taxon>Methanobacteriati</taxon>
        <taxon>Methanobacteriota</taxon>
        <taxon>Stenosarchaea group</taxon>
        <taxon>Halobacteria</taxon>
        <taxon>Halobacteriales</taxon>
        <taxon>Haloferacaceae</taxon>
        <taxon>Halobellus</taxon>
    </lineage>
</organism>
<sequence length="358" mass="41591">MPNTVDQEFTDLEHRRDYISTRLADDGVPTPDNVFNPLLADFDDLLDEIQYDIETLSELSDNTDDFYEEICNDLWDAHSKLQKIEKIISYYELHTIQVTDSTAVFDNVRTVVDELCHPLGIDFDIIPIHWNQTALVRIVPTTVYGLWLPRNVSTASFTEFAPLIGHEIGHVTMDYRDSYTLPDAVNQERRRIAGEFDNREQTVADALRDWYEELYCDTVGTLMFGPAYAVSLTRRLFSDNPYKLTPSIHREHQHPPDALRYHHVMNILADDYPDELHCLAHEHTATFRDHLNKLSSKRTPTYTDWWNDQFLNAIIDDAKQFFTPDTEQLSTALIHPETDISETVTKRTRINQDLLNTD</sequence>
<gene>
    <name evidence="1" type="ORF">GCM10008995_28800</name>
</gene>
<accession>A0A830EEQ6</accession>
<evidence type="ECO:0000313" key="1">
    <source>
        <dbReference type="EMBL" id="GGJ17151.1"/>
    </source>
</evidence>
<dbReference type="Proteomes" id="UP000653099">
    <property type="component" value="Unassembled WGS sequence"/>
</dbReference>
<evidence type="ECO:0000313" key="2">
    <source>
        <dbReference type="Proteomes" id="UP000653099"/>
    </source>
</evidence>